<protein>
    <submittedName>
        <fullName evidence="1">Helix-turn-helix domain-containing protein</fullName>
    </submittedName>
</protein>
<evidence type="ECO:0000313" key="2">
    <source>
        <dbReference type="Proteomes" id="UP000595814"/>
    </source>
</evidence>
<proteinExistence type="predicted"/>
<evidence type="ECO:0000313" key="1">
    <source>
        <dbReference type="EMBL" id="QQK08787.1"/>
    </source>
</evidence>
<gene>
    <name evidence="1" type="ORF">JFY71_04445</name>
</gene>
<reference evidence="1 2" key="1">
    <citation type="journal article" date="2022" name="Int. J. Syst. Evol. Microbiol.">
        <title>Miniphocaeibacter halophilus sp. nov., an ammonium-tolerant acetate-producing bacterium isolated from a biogas system.</title>
        <authorList>
            <person name="Schnurer A."/>
            <person name="Singh A."/>
            <person name="Bi S."/>
            <person name="Qiao W."/>
            <person name="Westerholm M."/>
        </authorList>
    </citation>
    <scope>NUCLEOTIDE SEQUENCE [LARGE SCALE GENOMIC DNA]</scope>
    <source>
        <strain evidence="1 2">AMB_01</strain>
    </source>
</reference>
<name>A0AC61MT64_9FIRM</name>
<accession>A0AC61MT64</accession>
<dbReference type="EMBL" id="CP066744">
    <property type="protein sequence ID" value="QQK08787.1"/>
    <property type="molecule type" value="Genomic_DNA"/>
</dbReference>
<organism evidence="1 2">
    <name type="scientific">Miniphocaeibacter halophilus</name>
    <dbReference type="NCBI Taxonomy" id="2931922"/>
    <lineage>
        <taxon>Bacteria</taxon>
        <taxon>Bacillati</taxon>
        <taxon>Bacillota</taxon>
        <taxon>Tissierellia</taxon>
        <taxon>Tissierellales</taxon>
        <taxon>Peptoniphilaceae</taxon>
        <taxon>Miniphocaeibacter</taxon>
    </lineage>
</organism>
<sequence>MDCAKIGELIYNLRKEKGLTQKNIADKLNISNKTVSKWERGLGCPDIALWNDLSEMLNIDISQMMTGELSLNKKDIGKISRIRFYTCPNCKNILTSTGEATIFCCGRKLDPLIPKKNEFVNVKIKITDVEYYITTDHEMNRKSYILFAAYVKNDNVFIRRMYPEQSPNFRIPYTPNGKLYIYSTKFGFLNIDNGFN</sequence>
<keyword evidence="2" id="KW-1185">Reference proteome</keyword>
<dbReference type="Proteomes" id="UP000595814">
    <property type="component" value="Chromosome"/>
</dbReference>